<sequence length="447" mass="47039">MLTPRSIERAGPTGEDVRAYPPSYYAATAPMAFAGTALDQDVQADACIIGGGYTGLGAALRLAEAGRSVVLLDSGPVGWGASGRNGGQVHLGWNKDQHWLARHLGSDGAREMWAMARHARDHLDRLIAHDPDGCDFRAGLIHADHKPGLVAQTHAEVRFLQEAYGHGALTPLGRDDIRALVGSQAYHGGSLDMAGGHLHPLKLALAMARAARAAGAVIHPHSRCTGIAPDGPPGTAQAWRVTTPGGTVRAGQVLVATGGYATGLVPAVDAHVLPINNFIATTAPLGPERAAALIAGGQAVSDSRFVVYYFRITPDHRLLFGGGERYSWRLPADIAAFVRPHMLRVFPQLADVAIDHAWGGTLSITPHRLPHAAQVAPGLWSLSGFSGLGVVLAPWLGGEIGAAMAGLPSPALDLVRRLPTPRFPGGTLLRWPTMAAAMTFFALRDRL</sequence>
<dbReference type="Gene3D" id="3.50.50.60">
    <property type="entry name" value="FAD/NAD(P)-binding domain"/>
    <property type="match status" value="1"/>
</dbReference>
<dbReference type="EMBL" id="JAVDRD010000010">
    <property type="protein sequence ID" value="MDR6512563.1"/>
    <property type="molecule type" value="Genomic_DNA"/>
</dbReference>
<dbReference type="Proteomes" id="UP001184150">
    <property type="component" value="Unassembled WGS sequence"/>
</dbReference>
<evidence type="ECO:0000313" key="4">
    <source>
        <dbReference type="Proteomes" id="UP001184150"/>
    </source>
</evidence>
<dbReference type="SUPFAM" id="SSF51905">
    <property type="entry name" value="FAD/NAD(P)-binding domain"/>
    <property type="match status" value="1"/>
</dbReference>
<dbReference type="PANTHER" id="PTHR13847:SF281">
    <property type="entry name" value="FAD DEPENDENT OXIDOREDUCTASE DOMAIN-CONTAINING PROTEIN"/>
    <property type="match status" value="1"/>
</dbReference>
<evidence type="ECO:0000313" key="3">
    <source>
        <dbReference type="EMBL" id="MDR6512563.1"/>
    </source>
</evidence>
<dbReference type="PANTHER" id="PTHR13847">
    <property type="entry name" value="SARCOSINE DEHYDROGENASE-RELATED"/>
    <property type="match status" value="1"/>
</dbReference>
<organism evidence="3 4">
    <name type="scientific">Novosphingobium capsulatum</name>
    <dbReference type="NCBI Taxonomy" id="13688"/>
    <lineage>
        <taxon>Bacteria</taxon>
        <taxon>Pseudomonadati</taxon>
        <taxon>Pseudomonadota</taxon>
        <taxon>Alphaproteobacteria</taxon>
        <taxon>Sphingomonadales</taxon>
        <taxon>Sphingomonadaceae</taxon>
        <taxon>Novosphingobium</taxon>
    </lineage>
</organism>
<reference evidence="3 4" key="1">
    <citation type="submission" date="2023-07" db="EMBL/GenBank/DDBJ databases">
        <title>Sorghum-associated microbial communities from plants grown in Nebraska, USA.</title>
        <authorList>
            <person name="Schachtman D."/>
        </authorList>
    </citation>
    <scope>NUCLEOTIDE SEQUENCE [LARGE SCALE GENOMIC DNA]</scope>
    <source>
        <strain evidence="3 4">DS1027</strain>
    </source>
</reference>
<dbReference type="GO" id="GO:0016491">
    <property type="term" value="F:oxidoreductase activity"/>
    <property type="evidence" value="ECO:0007669"/>
    <property type="project" value="UniProtKB-KW"/>
</dbReference>
<name>A0ABU1MQX1_9SPHN</name>
<comment type="caution">
    <text evidence="3">The sequence shown here is derived from an EMBL/GenBank/DDBJ whole genome shotgun (WGS) entry which is preliminary data.</text>
</comment>
<keyword evidence="4" id="KW-1185">Reference proteome</keyword>
<dbReference type="EC" id="1.4.3.-" evidence="3"/>
<proteinExistence type="predicted"/>
<dbReference type="Gene3D" id="3.30.9.10">
    <property type="entry name" value="D-Amino Acid Oxidase, subunit A, domain 2"/>
    <property type="match status" value="1"/>
</dbReference>
<evidence type="ECO:0000256" key="1">
    <source>
        <dbReference type="ARBA" id="ARBA00023002"/>
    </source>
</evidence>
<gene>
    <name evidence="3" type="ORF">J2792_003448</name>
</gene>
<dbReference type="Pfam" id="PF01266">
    <property type="entry name" value="DAO"/>
    <property type="match status" value="1"/>
</dbReference>
<dbReference type="RefSeq" id="WP_309806074.1">
    <property type="nucleotide sequence ID" value="NZ_JAVDRD010000010.1"/>
</dbReference>
<dbReference type="InterPro" id="IPR006076">
    <property type="entry name" value="FAD-dep_OxRdtase"/>
</dbReference>
<protein>
    <submittedName>
        <fullName evidence="3">Gamma-glutamylputrescine oxidase</fullName>
        <ecNumber evidence="3">1.4.3.-</ecNumber>
    </submittedName>
</protein>
<dbReference type="InterPro" id="IPR036188">
    <property type="entry name" value="FAD/NAD-bd_sf"/>
</dbReference>
<evidence type="ECO:0000259" key="2">
    <source>
        <dbReference type="PROSITE" id="PS50206"/>
    </source>
</evidence>
<keyword evidence="1 3" id="KW-0560">Oxidoreductase</keyword>
<feature type="domain" description="Rhodanese" evidence="2">
    <location>
        <begin position="50"/>
        <end position="88"/>
    </location>
</feature>
<dbReference type="InterPro" id="IPR001763">
    <property type="entry name" value="Rhodanese-like_dom"/>
</dbReference>
<accession>A0ABU1MQX1</accession>
<dbReference type="PROSITE" id="PS50206">
    <property type="entry name" value="RHODANESE_3"/>
    <property type="match status" value="1"/>
</dbReference>